<name>A0ABR2DCF5_9ROSI</name>
<comment type="caution">
    <text evidence="10">The sequence shown here is derived from an EMBL/GenBank/DDBJ whole genome shotgun (WGS) entry which is preliminary data.</text>
</comment>
<evidence type="ECO:0000313" key="10">
    <source>
        <dbReference type="EMBL" id="KAK8535362.1"/>
    </source>
</evidence>
<evidence type="ECO:0000256" key="5">
    <source>
        <dbReference type="ARBA" id="ARBA00022989"/>
    </source>
</evidence>
<evidence type="ECO:0000256" key="2">
    <source>
        <dbReference type="ARBA" id="ARBA00022614"/>
    </source>
</evidence>
<evidence type="ECO:0000256" key="7">
    <source>
        <dbReference type="SAM" id="Phobius"/>
    </source>
</evidence>
<dbReference type="Pfam" id="PF00069">
    <property type="entry name" value="Pkinase"/>
    <property type="match status" value="1"/>
</dbReference>
<organism evidence="10 11">
    <name type="scientific">Hibiscus sabdariffa</name>
    <name type="common">roselle</name>
    <dbReference type="NCBI Taxonomy" id="183260"/>
    <lineage>
        <taxon>Eukaryota</taxon>
        <taxon>Viridiplantae</taxon>
        <taxon>Streptophyta</taxon>
        <taxon>Embryophyta</taxon>
        <taxon>Tracheophyta</taxon>
        <taxon>Spermatophyta</taxon>
        <taxon>Magnoliopsida</taxon>
        <taxon>eudicotyledons</taxon>
        <taxon>Gunneridae</taxon>
        <taxon>Pentapetalae</taxon>
        <taxon>rosids</taxon>
        <taxon>malvids</taxon>
        <taxon>Malvales</taxon>
        <taxon>Malvaceae</taxon>
        <taxon>Malvoideae</taxon>
        <taxon>Hibiscus</taxon>
    </lineage>
</organism>
<feature type="domain" description="Protein kinase" evidence="9">
    <location>
        <begin position="337"/>
        <end position="614"/>
    </location>
</feature>
<dbReference type="InterPro" id="IPR001611">
    <property type="entry name" value="Leu-rich_rpt"/>
</dbReference>
<feature type="chain" id="PRO_5046932133" description="Protein kinase domain-containing protein" evidence="8">
    <location>
        <begin position="21"/>
        <end position="614"/>
    </location>
</feature>
<keyword evidence="5 7" id="KW-1133">Transmembrane helix</keyword>
<dbReference type="Pfam" id="PF13855">
    <property type="entry name" value="LRR_8"/>
    <property type="match status" value="1"/>
</dbReference>
<dbReference type="InterPro" id="IPR013210">
    <property type="entry name" value="LRR_N_plant-typ"/>
</dbReference>
<dbReference type="Gene3D" id="1.10.510.10">
    <property type="entry name" value="Transferase(Phosphotransferase) domain 1"/>
    <property type="match status" value="1"/>
</dbReference>
<evidence type="ECO:0000256" key="4">
    <source>
        <dbReference type="ARBA" id="ARBA00022737"/>
    </source>
</evidence>
<evidence type="ECO:0000313" key="11">
    <source>
        <dbReference type="Proteomes" id="UP001472677"/>
    </source>
</evidence>
<dbReference type="Gene3D" id="3.30.200.20">
    <property type="entry name" value="Phosphorylase Kinase, domain 1"/>
    <property type="match status" value="1"/>
</dbReference>
<dbReference type="InterPro" id="IPR032675">
    <property type="entry name" value="LRR_dom_sf"/>
</dbReference>
<evidence type="ECO:0000256" key="3">
    <source>
        <dbReference type="ARBA" id="ARBA00022692"/>
    </source>
</evidence>
<dbReference type="SUPFAM" id="SSF52058">
    <property type="entry name" value="L domain-like"/>
    <property type="match status" value="1"/>
</dbReference>
<evidence type="ECO:0000259" key="9">
    <source>
        <dbReference type="PROSITE" id="PS50011"/>
    </source>
</evidence>
<dbReference type="Pfam" id="PF00560">
    <property type="entry name" value="LRR_1"/>
    <property type="match status" value="1"/>
</dbReference>
<dbReference type="SUPFAM" id="SSF56112">
    <property type="entry name" value="Protein kinase-like (PK-like)"/>
    <property type="match status" value="1"/>
</dbReference>
<feature type="signal peptide" evidence="8">
    <location>
        <begin position="1"/>
        <end position="20"/>
    </location>
</feature>
<dbReference type="Gene3D" id="3.80.10.10">
    <property type="entry name" value="Ribonuclease Inhibitor"/>
    <property type="match status" value="2"/>
</dbReference>
<dbReference type="InterPro" id="IPR011009">
    <property type="entry name" value="Kinase-like_dom_sf"/>
</dbReference>
<dbReference type="Pfam" id="PF08263">
    <property type="entry name" value="LRRNT_2"/>
    <property type="match status" value="1"/>
</dbReference>
<evidence type="ECO:0000256" key="6">
    <source>
        <dbReference type="ARBA" id="ARBA00023136"/>
    </source>
</evidence>
<gene>
    <name evidence="10" type="ORF">V6N12_056883</name>
</gene>
<keyword evidence="6 7" id="KW-0472">Membrane</keyword>
<feature type="transmembrane region" description="Helical" evidence="7">
    <location>
        <begin position="241"/>
        <end position="265"/>
    </location>
</feature>
<evidence type="ECO:0000256" key="8">
    <source>
        <dbReference type="SAM" id="SignalP"/>
    </source>
</evidence>
<dbReference type="InterPro" id="IPR000719">
    <property type="entry name" value="Prot_kinase_dom"/>
</dbReference>
<sequence length="614" mass="67619">MSAALLTSLVLILLPTLCFSQSDADSLLKFKKSLKNGDSKLKNWLPNSSPCRKKWIGVVCEGQTIIGLRLSNLGLTGSIDVGALTKLRDLRTISLVKNAFTGPIPEFNKLGALNEIYLSNNQFSGIIPNTYFASMGSLKKLWLNENKFTGHIPLSLMKLSHLTELHLERNQFSGKIPELKYPTVLKSLDLSGNKLEGNIPECYSKFNASLFQGNVGLCGKQLMKQCVQHPPLHKPHSPSTAAVIVTLATLIVVFFFVIVGIASTIKDKDLRSLSSSKDTLRSVYPLPSSTRQTSSGKSRSSLKIKLGSQKVNNKNGMNDFVMVNKEKGAFGMNDLMNAEAEVLGNGHLGSAYKAVLGTGLAVVVKRMNDMNKLGKDGFGVEMKRIGELKHPNVMTPLAFHFRREEKLIVSEYMPHGSLLHALHDDQGLFHANLTWQNRLKIIKGIAEGLGYIHTQLAATYVVPHGNLKTSNVLLTETYDPLLTNYGFHPFINSDTVAQRLFAYKSPECLQNQQHISPKSDVYCLGIVILETMTGKYPSQYMDDGDGGIDVVQWAQSLISANHVEKLVDPELLASCPASINQMVTIIRIGVSCTKNNLDRRLSLNEAISKIQEVN</sequence>
<dbReference type="PROSITE" id="PS50011">
    <property type="entry name" value="PROTEIN_KINASE_DOM"/>
    <property type="match status" value="1"/>
</dbReference>
<keyword evidence="11" id="KW-1185">Reference proteome</keyword>
<keyword evidence="4" id="KW-0677">Repeat</keyword>
<protein>
    <recommendedName>
        <fullName evidence="9">Protein kinase domain-containing protein</fullName>
    </recommendedName>
</protein>
<evidence type="ECO:0000256" key="1">
    <source>
        <dbReference type="ARBA" id="ARBA00004370"/>
    </source>
</evidence>
<keyword evidence="3 7" id="KW-0812">Transmembrane</keyword>
<comment type="subcellular location">
    <subcellularLocation>
        <location evidence="1">Membrane</location>
    </subcellularLocation>
</comment>
<dbReference type="InterPro" id="IPR046959">
    <property type="entry name" value="PRK1-6/SRF4-like"/>
</dbReference>
<keyword evidence="8" id="KW-0732">Signal</keyword>
<dbReference type="EMBL" id="JBBPBM010000030">
    <property type="protein sequence ID" value="KAK8535362.1"/>
    <property type="molecule type" value="Genomic_DNA"/>
</dbReference>
<keyword evidence="2" id="KW-0433">Leucine-rich repeat</keyword>
<dbReference type="Proteomes" id="UP001472677">
    <property type="component" value="Unassembled WGS sequence"/>
</dbReference>
<reference evidence="10 11" key="1">
    <citation type="journal article" date="2024" name="G3 (Bethesda)">
        <title>Genome assembly of Hibiscus sabdariffa L. provides insights into metabolisms of medicinal natural products.</title>
        <authorList>
            <person name="Kim T."/>
        </authorList>
    </citation>
    <scope>NUCLEOTIDE SEQUENCE [LARGE SCALE GENOMIC DNA]</scope>
    <source>
        <strain evidence="10">TK-2024</strain>
        <tissue evidence="10">Old leaves</tissue>
    </source>
</reference>
<dbReference type="PANTHER" id="PTHR48007">
    <property type="entry name" value="LEUCINE-RICH REPEAT RECEPTOR-LIKE PROTEIN KINASE PXC1"/>
    <property type="match status" value="1"/>
</dbReference>
<proteinExistence type="predicted"/>
<accession>A0ABR2DCF5</accession>
<dbReference type="PANTHER" id="PTHR48007:SF29">
    <property type="entry name" value="POLLEN RECEPTOR-LIKE KINASE 3"/>
    <property type="match status" value="1"/>
</dbReference>